<name>K1T6C4_9ZZZZ</name>
<comment type="caution">
    <text evidence="1">The sequence shown here is derived from an EMBL/GenBank/DDBJ whole genome shotgun (WGS) entry which is preliminary data.</text>
</comment>
<sequence length="21" mass="2590">MSKKYYRFFGGLLTAQEHWLN</sequence>
<dbReference type="AlphaFoldDB" id="K1T6C4"/>
<evidence type="ECO:0000313" key="1">
    <source>
        <dbReference type="EMBL" id="EKC63069.1"/>
    </source>
</evidence>
<protein>
    <submittedName>
        <fullName evidence="1">Uncharacterized protein</fullName>
    </submittedName>
</protein>
<reference evidence="1" key="1">
    <citation type="journal article" date="2013" name="Environ. Microbiol.">
        <title>Microbiota from the distal guts of lean and obese adolescents exhibit partial functional redundancy besides clear differences in community structure.</title>
        <authorList>
            <person name="Ferrer M."/>
            <person name="Ruiz A."/>
            <person name="Lanza F."/>
            <person name="Haange S.B."/>
            <person name="Oberbach A."/>
            <person name="Till H."/>
            <person name="Bargiela R."/>
            <person name="Campoy C."/>
            <person name="Segura M.T."/>
            <person name="Richter M."/>
            <person name="von Bergen M."/>
            <person name="Seifert J."/>
            <person name="Suarez A."/>
        </authorList>
    </citation>
    <scope>NUCLEOTIDE SEQUENCE</scope>
</reference>
<gene>
    <name evidence="1" type="ORF">OBE_07653</name>
</gene>
<organism evidence="1">
    <name type="scientific">human gut metagenome</name>
    <dbReference type="NCBI Taxonomy" id="408170"/>
    <lineage>
        <taxon>unclassified sequences</taxon>
        <taxon>metagenomes</taxon>
        <taxon>organismal metagenomes</taxon>
    </lineage>
</organism>
<accession>K1T6C4</accession>
<feature type="non-terminal residue" evidence="1">
    <location>
        <position position="21"/>
    </location>
</feature>
<proteinExistence type="predicted"/>
<dbReference type="EMBL" id="AJWZ01005261">
    <property type="protein sequence ID" value="EKC63069.1"/>
    <property type="molecule type" value="Genomic_DNA"/>
</dbReference>